<evidence type="ECO:0000313" key="6">
    <source>
        <dbReference type="EMBL" id="SDS48639.1"/>
    </source>
</evidence>
<dbReference type="Pfam" id="PF09084">
    <property type="entry name" value="NMT1"/>
    <property type="match status" value="1"/>
</dbReference>
<proteinExistence type="inferred from homology"/>
<dbReference type="InterPro" id="IPR015168">
    <property type="entry name" value="SsuA/THI5"/>
</dbReference>
<dbReference type="Proteomes" id="UP000243904">
    <property type="component" value="Chromosome I"/>
</dbReference>
<evidence type="ECO:0000256" key="4">
    <source>
        <dbReference type="SAM" id="SignalP"/>
    </source>
</evidence>
<dbReference type="RefSeq" id="WP_146687245.1">
    <property type="nucleotide sequence ID" value="NZ_LT629750.1"/>
</dbReference>
<accession>A0A1H1SMM8</accession>
<name>A0A1H1SMM8_9BRAD</name>
<evidence type="ECO:0000256" key="3">
    <source>
        <dbReference type="ARBA" id="ARBA00022729"/>
    </source>
</evidence>
<keyword evidence="7" id="KW-1185">Reference proteome</keyword>
<dbReference type="AlphaFoldDB" id="A0A1H1SMM8"/>
<sequence>MKITTQALLAMCLLLAAGFARATAPETPKLSLAYIPISNFLTAYVAKDQGYFTAHGLDVTLIPINQGNTGVAGIVSKSVELSTPTPTTFLQAVDNGVDLVIVAATHTYPTPNKVGLLVSTTGDITAAKDLVGKKVGINGIGGMQFVLLQEWLIKHGVNPKSITFVEISFPQMADALQAKQVDAVTISEPFYQRVISSKIGRMLADLQADIPAGTLGTMYVSTGEWAKKNPGTIAALRASLEDATRFIKTNPETAKKSLITYAQMSEQLLQLVNVPSVTVAAAPSQMKFWIDLMDQQQLTTGTIDPQSIIAP</sequence>
<comment type="subcellular location">
    <subcellularLocation>
        <location evidence="1">Periplasm</location>
    </subcellularLocation>
</comment>
<evidence type="ECO:0000256" key="1">
    <source>
        <dbReference type="ARBA" id="ARBA00004418"/>
    </source>
</evidence>
<dbReference type="SUPFAM" id="SSF53850">
    <property type="entry name" value="Periplasmic binding protein-like II"/>
    <property type="match status" value="1"/>
</dbReference>
<protein>
    <submittedName>
        <fullName evidence="6">NitT/TauT family transport system substrate-binding protein</fullName>
    </submittedName>
</protein>
<keyword evidence="3 4" id="KW-0732">Signal</keyword>
<feature type="chain" id="PRO_5009260230" evidence="4">
    <location>
        <begin position="23"/>
        <end position="311"/>
    </location>
</feature>
<gene>
    <name evidence="6" type="ORF">SAMN05444158_2210</name>
</gene>
<evidence type="ECO:0000256" key="2">
    <source>
        <dbReference type="ARBA" id="ARBA00010742"/>
    </source>
</evidence>
<dbReference type="EMBL" id="LT629750">
    <property type="protein sequence ID" value="SDS48639.1"/>
    <property type="molecule type" value="Genomic_DNA"/>
</dbReference>
<dbReference type="Gene3D" id="3.40.190.10">
    <property type="entry name" value="Periplasmic binding protein-like II"/>
    <property type="match status" value="2"/>
</dbReference>
<feature type="signal peptide" evidence="4">
    <location>
        <begin position="1"/>
        <end position="22"/>
    </location>
</feature>
<organism evidence="6 7">
    <name type="scientific">Bradyrhizobium canariense</name>
    <dbReference type="NCBI Taxonomy" id="255045"/>
    <lineage>
        <taxon>Bacteria</taxon>
        <taxon>Pseudomonadati</taxon>
        <taxon>Pseudomonadota</taxon>
        <taxon>Alphaproteobacteria</taxon>
        <taxon>Hyphomicrobiales</taxon>
        <taxon>Nitrobacteraceae</taxon>
        <taxon>Bradyrhizobium</taxon>
    </lineage>
</organism>
<comment type="similarity">
    <text evidence="2">Belongs to the bacterial solute-binding protein SsuA/TauA family.</text>
</comment>
<dbReference type="GO" id="GO:0042597">
    <property type="term" value="C:periplasmic space"/>
    <property type="evidence" value="ECO:0007669"/>
    <property type="project" value="UniProtKB-SubCell"/>
</dbReference>
<feature type="domain" description="SsuA/THI5-like" evidence="5">
    <location>
        <begin position="39"/>
        <end position="254"/>
    </location>
</feature>
<dbReference type="PANTHER" id="PTHR30024:SF47">
    <property type="entry name" value="TAURINE-BINDING PERIPLASMIC PROTEIN"/>
    <property type="match status" value="1"/>
</dbReference>
<dbReference type="PANTHER" id="PTHR30024">
    <property type="entry name" value="ALIPHATIC SULFONATES-BINDING PROTEIN-RELATED"/>
    <property type="match status" value="1"/>
</dbReference>
<evidence type="ECO:0000313" key="7">
    <source>
        <dbReference type="Proteomes" id="UP000243904"/>
    </source>
</evidence>
<reference evidence="7" key="1">
    <citation type="submission" date="2016-10" db="EMBL/GenBank/DDBJ databases">
        <authorList>
            <person name="Varghese N."/>
            <person name="Submissions S."/>
        </authorList>
    </citation>
    <scope>NUCLEOTIDE SEQUENCE [LARGE SCALE GENOMIC DNA]</scope>
    <source>
        <strain evidence="7">GAS369</strain>
    </source>
</reference>
<evidence type="ECO:0000259" key="5">
    <source>
        <dbReference type="Pfam" id="PF09084"/>
    </source>
</evidence>